<dbReference type="InterPro" id="IPR005940">
    <property type="entry name" value="Anthranilate_Pribosyl_Tfrase"/>
</dbReference>
<dbReference type="Gene3D" id="1.20.970.10">
    <property type="entry name" value="Transferase, Pyrimidine Nucleoside Phosphorylase, Chain C"/>
    <property type="match status" value="1"/>
</dbReference>
<protein>
    <recommendedName>
        <fullName evidence="9">Anthranilate phosphoribosyltransferase</fullName>
        <ecNumber evidence="9">2.4.2.18</ecNumber>
    </recommendedName>
</protein>
<evidence type="ECO:0000313" key="12">
    <source>
        <dbReference type="EMBL" id="CAB1129167.1"/>
    </source>
</evidence>
<dbReference type="NCBIfam" id="TIGR01245">
    <property type="entry name" value="trpD"/>
    <property type="match status" value="1"/>
</dbReference>
<evidence type="ECO:0000256" key="2">
    <source>
        <dbReference type="ARBA" id="ARBA00022605"/>
    </source>
</evidence>
<feature type="domain" description="Glycosyl transferase family 3" evidence="10">
    <location>
        <begin position="81"/>
        <end position="330"/>
    </location>
</feature>
<feature type="binding site" evidence="9">
    <location>
        <position position="173"/>
    </location>
    <ligand>
        <name>anthranilate</name>
        <dbReference type="ChEBI" id="CHEBI:16567"/>
        <label>2</label>
    </ligand>
</feature>
<keyword evidence="3 9" id="KW-0328">Glycosyltransferase</keyword>
<keyword evidence="9" id="KW-0460">Magnesium</keyword>
<dbReference type="SUPFAM" id="SSF52418">
    <property type="entry name" value="Nucleoside phosphorylase/phosphoribosyltransferase catalytic domain"/>
    <property type="match status" value="1"/>
</dbReference>
<dbReference type="Gene3D" id="3.40.1030.10">
    <property type="entry name" value="Nucleoside phosphorylase/phosphoribosyltransferase catalytic domain"/>
    <property type="match status" value="1"/>
</dbReference>
<comment type="similarity">
    <text evidence="8">In the C-terminal section; belongs to the anthranilate phosphoribosyltransferase family.</text>
</comment>
<feature type="domain" description="Glycosyl transferase family 3 N-terminal" evidence="11">
    <location>
        <begin position="12"/>
        <end position="72"/>
    </location>
</feature>
<organism evidence="12 13">
    <name type="scientific">Candidatus Hydrogenisulfobacillus filiaventi</name>
    <dbReference type="NCBI Taxonomy" id="2707344"/>
    <lineage>
        <taxon>Bacteria</taxon>
        <taxon>Bacillati</taxon>
        <taxon>Bacillota</taxon>
        <taxon>Clostridia</taxon>
        <taxon>Eubacteriales</taxon>
        <taxon>Clostridiales Family XVII. Incertae Sedis</taxon>
        <taxon>Candidatus Hydrogenisulfobacillus</taxon>
    </lineage>
</organism>
<evidence type="ECO:0000256" key="5">
    <source>
        <dbReference type="ARBA" id="ARBA00022822"/>
    </source>
</evidence>
<evidence type="ECO:0000256" key="3">
    <source>
        <dbReference type="ARBA" id="ARBA00022676"/>
    </source>
</evidence>
<evidence type="ECO:0000259" key="10">
    <source>
        <dbReference type="Pfam" id="PF00591"/>
    </source>
</evidence>
<dbReference type="KEGG" id="hfv:R50_1666"/>
<dbReference type="GO" id="GO:0005829">
    <property type="term" value="C:cytosol"/>
    <property type="evidence" value="ECO:0007669"/>
    <property type="project" value="TreeGrafter"/>
</dbReference>
<evidence type="ECO:0000256" key="6">
    <source>
        <dbReference type="ARBA" id="ARBA00023141"/>
    </source>
</evidence>
<feature type="binding site" evidence="9">
    <location>
        <position position="233"/>
    </location>
    <ligand>
        <name>Mg(2+)</name>
        <dbReference type="ChEBI" id="CHEBI:18420"/>
        <label>2</label>
    </ligand>
</feature>
<dbReference type="GO" id="GO:0000287">
    <property type="term" value="F:magnesium ion binding"/>
    <property type="evidence" value="ECO:0007669"/>
    <property type="project" value="UniProtKB-UniRule"/>
</dbReference>
<dbReference type="Pfam" id="PF02885">
    <property type="entry name" value="Glycos_trans_3N"/>
    <property type="match status" value="1"/>
</dbReference>
<comment type="caution">
    <text evidence="9">Lacks conserved residue(s) required for the propagation of feature annotation.</text>
</comment>
<dbReference type="HAMAP" id="MF_00211">
    <property type="entry name" value="TrpD"/>
    <property type="match status" value="1"/>
</dbReference>
<dbReference type="AlphaFoldDB" id="A0A6F8ZH05"/>
<keyword evidence="4 9" id="KW-0808">Transferase</keyword>
<accession>A0A6F8ZH05</accession>
<comment type="pathway">
    <text evidence="1 9">Amino-acid biosynthesis; L-tryptophan biosynthesis; L-tryptophan from chorismate: step 2/5.</text>
</comment>
<feature type="binding site" evidence="9">
    <location>
        <position position="87"/>
    </location>
    <ligand>
        <name>5-phospho-alpha-D-ribose 1-diphosphate</name>
        <dbReference type="ChEBI" id="CHEBI:58017"/>
    </ligand>
</feature>
<evidence type="ECO:0000256" key="1">
    <source>
        <dbReference type="ARBA" id="ARBA00004907"/>
    </source>
</evidence>
<dbReference type="InterPro" id="IPR036320">
    <property type="entry name" value="Glycosyl_Trfase_fam3_N_dom_sf"/>
</dbReference>
<keyword evidence="13" id="KW-1185">Reference proteome</keyword>
<keyword evidence="5 9" id="KW-0822">Tryptophan biosynthesis</keyword>
<dbReference type="InterPro" id="IPR000312">
    <property type="entry name" value="Glycosyl_Trfase_fam3"/>
</dbReference>
<dbReference type="Pfam" id="PF00591">
    <property type="entry name" value="Glycos_transf_3"/>
    <property type="match status" value="1"/>
</dbReference>
<proteinExistence type="inferred from homology"/>
<feature type="binding site" evidence="9">
    <location>
        <position position="127"/>
    </location>
    <ligand>
        <name>5-phospho-alpha-D-ribose 1-diphosphate</name>
        <dbReference type="ChEBI" id="CHEBI:58017"/>
    </ligand>
</feature>
<evidence type="ECO:0000256" key="8">
    <source>
        <dbReference type="ARBA" id="ARBA00061188"/>
    </source>
</evidence>
<keyword evidence="2 9" id="KW-0028">Amino-acid biosynthesis</keyword>
<evidence type="ECO:0000256" key="9">
    <source>
        <dbReference type="HAMAP-Rule" id="MF_00211"/>
    </source>
</evidence>
<evidence type="ECO:0000256" key="4">
    <source>
        <dbReference type="ARBA" id="ARBA00022679"/>
    </source>
</evidence>
<comment type="cofactor">
    <cofactor evidence="9">
        <name>Mg(2+)</name>
        <dbReference type="ChEBI" id="CHEBI:18420"/>
    </cofactor>
    <text evidence="9">Binds 2 magnesium ions per monomer.</text>
</comment>
<feature type="binding site" evidence="9">
    <location>
        <position position="95"/>
    </location>
    <ligand>
        <name>5-phospho-alpha-D-ribose 1-diphosphate</name>
        <dbReference type="ChEBI" id="CHEBI:58017"/>
    </ligand>
</feature>
<keyword evidence="9" id="KW-0479">Metal-binding</keyword>
<comment type="function">
    <text evidence="9">Catalyzes the transfer of the phosphoribosyl group of 5-phosphorylribose-1-pyrophosphate (PRPP) to anthranilate to yield N-(5'-phosphoribosyl)-anthranilate (PRA).</text>
</comment>
<feature type="binding site" evidence="9">
    <location>
        <position position="99"/>
    </location>
    <ligand>
        <name>Mg(2+)</name>
        <dbReference type="ChEBI" id="CHEBI:18420"/>
        <label>1</label>
    </ligand>
</feature>
<dbReference type="EMBL" id="LR778114">
    <property type="protein sequence ID" value="CAB1129167.1"/>
    <property type="molecule type" value="Genomic_DNA"/>
</dbReference>
<feature type="binding site" evidence="9">
    <location>
        <begin position="115"/>
        <end position="123"/>
    </location>
    <ligand>
        <name>5-phospho-alpha-D-ribose 1-diphosphate</name>
        <dbReference type="ChEBI" id="CHEBI:58017"/>
    </ligand>
</feature>
<evidence type="ECO:0000256" key="7">
    <source>
        <dbReference type="ARBA" id="ARBA00052328"/>
    </source>
</evidence>
<name>A0A6F8ZH05_9FIRM</name>
<feature type="binding site" evidence="9">
    <location>
        <position position="118"/>
    </location>
    <ligand>
        <name>anthranilate</name>
        <dbReference type="ChEBI" id="CHEBI:16567"/>
        <label>1</label>
    </ligand>
</feature>
<evidence type="ECO:0000259" key="11">
    <source>
        <dbReference type="Pfam" id="PF02885"/>
    </source>
</evidence>
<feature type="binding site" evidence="9">
    <location>
        <position position="232"/>
    </location>
    <ligand>
        <name>Mg(2+)</name>
        <dbReference type="ChEBI" id="CHEBI:18420"/>
        <label>2</label>
    </ligand>
</feature>
<dbReference type="InterPro" id="IPR035902">
    <property type="entry name" value="Nuc_phospho_transferase"/>
</dbReference>
<dbReference type="InterPro" id="IPR017459">
    <property type="entry name" value="Glycosyl_Trfase_fam3_N_dom"/>
</dbReference>
<evidence type="ECO:0000313" key="13">
    <source>
        <dbReference type="Proteomes" id="UP000503399"/>
    </source>
</evidence>
<comment type="catalytic activity">
    <reaction evidence="7 9">
        <text>N-(5-phospho-beta-D-ribosyl)anthranilate + diphosphate = 5-phospho-alpha-D-ribose 1-diphosphate + anthranilate</text>
        <dbReference type="Rhea" id="RHEA:11768"/>
        <dbReference type="ChEBI" id="CHEBI:16567"/>
        <dbReference type="ChEBI" id="CHEBI:18277"/>
        <dbReference type="ChEBI" id="CHEBI:33019"/>
        <dbReference type="ChEBI" id="CHEBI:58017"/>
        <dbReference type="EC" id="2.4.2.18"/>
    </reaction>
</comment>
<feature type="binding site" evidence="9">
    <location>
        <begin position="90"/>
        <end position="91"/>
    </location>
    <ligand>
        <name>5-phospho-alpha-D-ribose 1-diphosphate</name>
        <dbReference type="ChEBI" id="CHEBI:58017"/>
    </ligand>
</feature>
<dbReference type="UniPathway" id="UPA00035">
    <property type="reaction ID" value="UER00041"/>
</dbReference>
<keyword evidence="6 9" id="KW-0057">Aromatic amino acid biosynthesis</keyword>
<dbReference type="GO" id="GO:0000162">
    <property type="term" value="P:L-tryptophan biosynthetic process"/>
    <property type="evidence" value="ECO:0007669"/>
    <property type="project" value="UniProtKB-UniRule"/>
</dbReference>
<gene>
    <name evidence="9 12" type="primary">trpD</name>
    <name evidence="12" type="ORF">R50_1666</name>
</gene>
<dbReference type="PANTHER" id="PTHR43285:SF2">
    <property type="entry name" value="ANTHRANILATE PHOSPHORIBOSYLTRANSFERASE"/>
    <property type="match status" value="1"/>
</dbReference>
<feature type="binding site" evidence="9">
    <location>
        <position position="87"/>
    </location>
    <ligand>
        <name>anthranilate</name>
        <dbReference type="ChEBI" id="CHEBI:16567"/>
        <label>1</label>
    </ligand>
</feature>
<comment type="similarity">
    <text evidence="9">Belongs to the anthranilate phosphoribosyltransferase family.</text>
</comment>
<feature type="binding site" evidence="9">
    <location>
        <position position="233"/>
    </location>
    <ligand>
        <name>Mg(2+)</name>
        <dbReference type="ChEBI" id="CHEBI:18420"/>
        <label>1</label>
    </ligand>
</feature>
<comment type="subunit">
    <text evidence="9">Homodimer.</text>
</comment>
<feature type="binding site" evidence="9">
    <location>
        <begin position="97"/>
        <end position="100"/>
    </location>
    <ligand>
        <name>5-phospho-alpha-D-ribose 1-diphosphate</name>
        <dbReference type="ChEBI" id="CHEBI:58017"/>
    </ligand>
</feature>
<dbReference type="GO" id="GO:0004048">
    <property type="term" value="F:anthranilate phosphoribosyltransferase activity"/>
    <property type="evidence" value="ECO:0007669"/>
    <property type="project" value="UniProtKB-UniRule"/>
</dbReference>
<dbReference type="Proteomes" id="UP000503399">
    <property type="component" value="Chromosome"/>
</dbReference>
<reference evidence="12 13" key="1">
    <citation type="submission" date="2020-02" db="EMBL/GenBank/DDBJ databases">
        <authorList>
            <person name="Hogendoorn C."/>
        </authorList>
    </citation>
    <scope>NUCLEOTIDE SEQUENCE [LARGE SCALE GENOMIC DNA]</scope>
    <source>
        <strain evidence="12">R501</strain>
    </source>
</reference>
<dbReference type="PANTHER" id="PTHR43285">
    <property type="entry name" value="ANTHRANILATE PHOSPHORIBOSYLTRANSFERASE"/>
    <property type="match status" value="1"/>
</dbReference>
<dbReference type="SUPFAM" id="SSF47648">
    <property type="entry name" value="Nucleoside phosphorylase/phosphoribosyltransferase N-terminal domain"/>
    <property type="match status" value="1"/>
</dbReference>
<dbReference type="EC" id="2.4.2.18" evidence="9"/>
<sequence length="346" mass="36028">MVNAEAMDVAGALAALTEGQRLTEAEAETLMDRIMEGAATPVQIAGILIALRMRGETVEELTGFARAMRRHAAPVAVQRRPVIDTCGTGGDRSFTFNVSTVAALVAAGAGVTVAKHGNRSASSRSGSADLLESLGVNLALPPAVMGELVDEVGFGFLFAQNVHTSMRYAAGPRRELGVRTVFNILGPLTNPVAPEMQLLGVFAADWVEPLAEVLRRLGTRRAMVVHGAGGLDEVSLAGPTRYALVDGDQVRSGELTPEDLGLPRYPVEAMRGGDPAANAAICRRVLAGEAGPHLDMVLANAGVALFVAGAAADPREGVELARASIAGGRARTVLDRLVERSQAAAR</sequence>
<dbReference type="FunFam" id="3.40.1030.10:FF:000002">
    <property type="entry name" value="Anthranilate phosphoribosyltransferase"/>
    <property type="match status" value="1"/>
</dbReference>